<protein>
    <submittedName>
        <fullName evidence="1">Uncharacterized protein</fullName>
    </submittedName>
</protein>
<gene>
    <name evidence="1" type="ORF">H9867_08580</name>
</gene>
<accession>A0A9D1RZQ8</accession>
<dbReference type="AlphaFoldDB" id="A0A9D1RZQ8"/>
<comment type="caution">
    <text evidence="1">The sequence shown here is derived from an EMBL/GenBank/DDBJ whole genome shotgun (WGS) entry which is preliminary data.</text>
</comment>
<name>A0A9D1RZQ8_9CORY</name>
<proteinExistence type="predicted"/>
<organism evidence="1 2">
    <name type="scientific">Candidatus Corynebacterium gallistercoris</name>
    <dbReference type="NCBI Taxonomy" id="2838530"/>
    <lineage>
        <taxon>Bacteria</taxon>
        <taxon>Bacillati</taxon>
        <taxon>Actinomycetota</taxon>
        <taxon>Actinomycetes</taxon>
        <taxon>Mycobacteriales</taxon>
        <taxon>Corynebacteriaceae</taxon>
        <taxon>Corynebacterium</taxon>
    </lineage>
</organism>
<dbReference type="EMBL" id="DXFZ01000104">
    <property type="protein sequence ID" value="HIW96515.1"/>
    <property type="molecule type" value="Genomic_DNA"/>
</dbReference>
<evidence type="ECO:0000313" key="1">
    <source>
        <dbReference type="EMBL" id="HIW96515.1"/>
    </source>
</evidence>
<evidence type="ECO:0000313" key="2">
    <source>
        <dbReference type="Proteomes" id="UP000824189"/>
    </source>
</evidence>
<dbReference type="Proteomes" id="UP000824189">
    <property type="component" value="Unassembled WGS sequence"/>
</dbReference>
<reference evidence="1" key="1">
    <citation type="journal article" date="2021" name="PeerJ">
        <title>Extensive microbial diversity within the chicken gut microbiome revealed by metagenomics and culture.</title>
        <authorList>
            <person name="Gilroy R."/>
            <person name="Ravi A."/>
            <person name="Getino M."/>
            <person name="Pursley I."/>
            <person name="Horton D.L."/>
            <person name="Alikhan N.F."/>
            <person name="Baker D."/>
            <person name="Gharbi K."/>
            <person name="Hall N."/>
            <person name="Watson M."/>
            <person name="Adriaenssens E.M."/>
            <person name="Foster-Nyarko E."/>
            <person name="Jarju S."/>
            <person name="Secka A."/>
            <person name="Antonio M."/>
            <person name="Oren A."/>
            <person name="Chaudhuri R.R."/>
            <person name="La Ragione R."/>
            <person name="Hildebrand F."/>
            <person name="Pallen M.J."/>
        </authorList>
    </citation>
    <scope>NUCLEOTIDE SEQUENCE</scope>
    <source>
        <strain evidence="1">4376</strain>
    </source>
</reference>
<reference evidence="1" key="2">
    <citation type="submission" date="2021-04" db="EMBL/GenBank/DDBJ databases">
        <authorList>
            <person name="Gilroy R."/>
        </authorList>
    </citation>
    <scope>NUCLEOTIDE SEQUENCE</scope>
    <source>
        <strain evidence="1">4376</strain>
    </source>
</reference>
<sequence length="103" mass="10592">MAMIVDPDAAAAQAAQLHQAQQAWEAELRGNLPLIPLAALGQGLVASGKAAAFQALVSEAHAVRTAHARRLAQAGQAATNLVRTVDEADISNAISLTSTRGRS</sequence>